<dbReference type="InterPro" id="IPR007630">
    <property type="entry name" value="RNA_pol_sigma70_r4"/>
</dbReference>
<evidence type="ECO:0000259" key="8">
    <source>
        <dbReference type="Pfam" id="PF04545"/>
    </source>
</evidence>
<evidence type="ECO:0000313" key="9">
    <source>
        <dbReference type="EMBL" id="SFC74064.1"/>
    </source>
</evidence>
<dbReference type="InterPro" id="IPR014284">
    <property type="entry name" value="RNA_pol_sigma-70_dom"/>
</dbReference>
<dbReference type="InterPro" id="IPR007627">
    <property type="entry name" value="RNA_pol_sigma70_r2"/>
</dbReference>
<reference evidence="9 10" key="1">
    <citation type="submission" date="2016-10" db="EMBL/GenBank/DDBJ databases">
        <authorList>
            <person name="de Groot N.N."/>
        </authorList>
    </citation>
    <scope>NUCLEOTIDE SEQUENCE [LARGE SCALE GENOMIC DNA]</scope>
    <source>
        <strain evidence="9 10">DSM 22900</strain>
    </source>
</reference>
<evidence type="ECO:0000259" key="7">
    <source>
        <dbReference type="Pfam" id="PF04542"/>
    </source>
</evidence>
<dbReference type="Pfam" id="PF04539">
    <property type="entry name" value="Sigma70_r3"/>
    <property type="match status" value="1"/>
</dbReference>
<name>A0A1I1LLS5_9SPHI</name>
<dbReference type="CDD" id="cd06171">
    <property type="entry name" value="Sigma70_r4"/>
    <property type="match status" value="1"/>
</dbReference>
<protein>
    <submittedName>
        <fullName evidence="9">RNA polymerase primary sigma factor</fullName>
    </submittedName>
</protein>
<dbReference type="PANTHER" id="PTHR30603">
    <property type="entry name" value="RNA POLYMERASE SIGMA FACTOR RPO"/>
    <property type="match status" value="1"/>
</dbReference>
<dbReference type="OrthoDB" id="9809557at2"/>
<evidence type="ECO:0000256" key="4">
    <source>
        <dbReference type="ARBA" id="ARBA00023163"/>
    </source>
</evidence>
<feature type="domain" description="RNA polymerase sigma-70 region 2" evidence="7">
    <location>
        <begin position="54"/>
        <end position="123"/>
    </location>
</feature>
<dbReference type="Gene3D" id="1.10.10.10">
    <property type="entry name" value="Winged helix-like DNA-binding domain superfamily/Winged helix DNA-binding domain"/>
    <property type="match status" value="2"/>
</dbReference>
<proteinExistence type="predicted"/>
<dbReference type="NCBIfam" id="TIGR02937">
    <property type="entry name" value="sigma70-ECF"/>
    <property type="match status" value="1"/>
</dbReference>
<evidence type="ECO:0000259" key="5">
    <source>
        <dbReference type="Pfam" id="PF00140"/>
    </source>
</evidence>
<dbReference type="InterPro" id="IPR036388">
    <property type="entry name" value="WH-like_DNA-bd_sf"/>
</dbReference>
<dbReference type="InterPro" id="IPR000943">
    <property type="entry name" value="RNA_pol_sigma70"/>
</dbReference>
<dbReference type="PRINTS" id="PR00046">
    <property type="entry name" value="SIGMA70FCT"/>
</dbReference>
<feature type="domain" description="RNA polymerase sigma-70 region 1.2" evidence="5">
    <location>
        <begin position="17"/>
        <end position="48"/>
    </location>
</feature>
<dbReference type="EMBL" id="FOLL01000022">
    <property type="protein sequence ID" value="SFC74064.1"/>
    <property type="molecule type" value="Genomic_DNA"/>
</dbReference>
<evidence type="ECO:0000256" key="3">
    <source>
        <dbReference type="ARBA" id="ARBA00023125"/>
    </source>
</evidence>
<keyword evidence="2" id="KW-0731">Sigma factor</keyword>
<dbReference type="AlphaFoldDB" id="A0A1I1LLS5"/>
<dbReference type="GO" id="GO:0003677">
    <property type="term" value="F:DNA binding"/>
    <property type="evidence" value="ECO:0007669"/>
    <property type="project" value="UniProtKB-KW"/>
</dbReference>
<keyword evidence="4" id="KW-0804">Transcription</keyword>
<evidence type="ECO:0000256" key="2">
    <source>
        <dbReference type="ARBA" id="ARBA00023082"/>
    </source>
</evidence>
<dbReference type="Pfam" id="PF04545">
    <property type="entry name" value="Sigma70_r4"/>
    <property type="match status" value="1"/>
</dbReference>
<evidence type="ECO:0000313" key="10">
    <source>
        <dbReference type="Proteomes" id="UP000199577"/>
    </source>
</evidence>
<evidence type="ECO:0000259" key="6">
    <source>
        <dbReference type="Pfam" id="PF04539"/>
    </source>
</evidence>
<dbReference type="PANTHER" id="PTHR30603:SF47">
    <property type="entry name" value="RNA POLYMERASE SIGMA FACTOR SIGD, CHLOROPLASTIC"/>
    <property type="match status" value="1"/>
</dbReference>
<dbReference type="InterPro" id="IPR007624">
    <property type="entry name" value="RNA_pol_sigma70_r3"/>
</dbReference>
<dbReference type="RefSeq" id="WP_090974907.1">
    <property type="nucleotide sequence ID" value="NZ_FOLL01000022.1"/>
</dbReference>
<dbReference type="STRING" id="623281.SAMN05421747_12253"/>
<organism evidence="9 10">
    <name type="scientific">Parapedobacter composti</name>
    <dbReference type="NCBI Taxonomy" id="623281"/>
    <lineage>
        <taxon>Bacteria</taxon>
        <taxon>Pseudomonadati</taxon>
        <taxon>Bacteroidota</taxon>
        <taxon>Sphingobacteriia</taxon>
        <taxon>Sphingobacteriales</taxon>
        <taxon>Sphingobacteriaceae</taxon>
        <taxon>Parapedobacter</taxon>
    </lineage>
</organism>
<keyword evidence="3" id="KW-0238">DNA-binding</keyword>
<dbReference type="InterPro" id="IPR009042">
    <property type="entry name" value="RNA_pol_sigma70_r1_2"/>
</dbReference>
<dbReference type="Pfam" id="PF00140">
    <property type="entry name" value="Sigma70_r1_2"/>
    <property type="match status" value="1"/>
</dbReference>
<dbReference type="SUPFAM" id="SSF88659">
    <property type="entry name" value="Sigma3 and sigma4 domains of RNA polymerase sigma factors"/>
    <property type="match status" value="2"/>
</dbReference>
<keyword evidence="1" id="KW-0805">Transcription regulation</keyword>
<dbReference type="InterPro" id="IPR013325">
    <property type="entry name" value="RNA_pol_sigma_r2"/>
</dbReference>
<dbReference type="GO" id="GO:0016987">
    <property type="term" value="F:sigma factor activity"/>
    <property type="evidence" value="ECO:0007669"/>
    <property type="project" value="UniProtKB-KW"/>
</dbReference>
<dbReference type="Pfam" id="PF04542">
    <property type="entry name" value="Sigma70_r2"/>
    <property type="match status" value="1"/>
</dbReference>
<gene>
    <name evidence="9" type="ORF">SAMN05421747_12253</name>
</gene>
<feature type="domain" description="RNA polymerase sigma-70 region 4" evidence="8">
    <location>
        <begin position="221"/>
        <end position="273"/>
    </location>
</feature>
<feature type="domain" description="RNA polymerase sigma-70 region 3" evidence="6">
    <location>
        <begin position="135"/>
        <end position="203"/>
    </location>
</feature>
<dbReference type="Gene3D" id="1.20.120.1810">
    <property type="match status" value="1"/>
</dbReference>
<sequence length="286" mass="31864">MRQLKISESITNRANRSLSSYLHDISKYDLITGDEEVALAVRIRAGDTAALNRLVNGNLRFVISVAKQFQHQGVVLEDLINEGNLGLVTAAKRFDETRGFKFISYAVWWIRQSIMSAISVQSRTVRLPLNQIADLVKVKRSQSELEQHLEREPTVEELAEELGVSSERLGRILLNGNKQVSVDAPSLHSPDMSLLDSLPDGGVPTDHRAMSDSLEIVVGDAIRGLPQREQLVLKLFFGLGGSEPKNLGEIGRQLGLTTERVRQIKTKALAWLQHSTEGKKLIHFRS</sequence>
<evidence type="ECO:0000256" key="1">
    <source>
        <dbReference type="ARBA" id="ARBA00023015"/>
    </source>
</evidence>
<dbReference type="InterPro" id="IPR013324">
    <property type="entry name" value="RNA_pol_sigma_r3/r4-like"/>
</dbReference>
<dbReference type="SUPFAM" id="SSF88946">
    <property type="entry name" value="Sigma2 domain of RNA polymerase sigma factors"/>
    <property type="match status" value="1"/>
</dbReference>
<dbReference type="PIRSF" id="PIRSF000770">
    <property type="entry name" value="RNA_pol_sigma-SigE/K"/>
    <property type="match status" value="1"/>
</dbReference>
<dbReference type="InterPro" id="IPR050239">
    <property type="entry name" value="Sigma-70_RNA_pol_init_factors"/>
</dbReference>
<dbReference type="Proteomes" id="UP000199577">
    <property type="component" value="Unassembled WGS sequence"/>
</dbReference>
<accession>A0A1I1LLS5</accession>
<dbReference type="GO" id="GO:0006352">
    <property type="term" value="P:DNA-templated transcription initiation"/>
    <property type="evidence" value="ECO:0007669"/>
    <property type="project" value="InterPro"/>
</dbReference>
<keyword evidence="10" id="KW-1185">Reference proteome</keyword>